<name>A0ABN1HV34_9SPHN</name>
<keyword evidence="3 5" id="KW-1133">Transmembrane helix</keyword>
<dbReference type="InterPro" id="IPR000292">
    <property type="entry name" value="For/NO2_transpt"/>
</dbReference>
<reference evidence="6 7" key="1">
    <citation type="journal article" date="2019" name="Int. J. Syst. Evol. Microbiol.">
        <title>The Global Catalogue of Microorganisms (GCM) 10K type strain sequencing project: providing services to taxonomists for standard genome sequencing and annotation.</title>
        <authorList>
            <consortium name="The Broad Institute Genomics Platform"/>
            <consortium name="The Broad Institute Genome Sequencing Center for Infectious Disease"/>
            <person name="Wu L."/>
            <person name="Ma J."/>
        </authorList>
    </citation>
    <scope>NUCLEOTIDE SEQUENCE [LARGE SCALE GENOMIC DNA]</scope>
    <source>
        <strain evidence="6 7">JCM 14603</strain>
    </source>
</reference>
<sequence length="291" mass="30381">MTGGAKRPRVRCMGVMVTSNSASPDDHDDDDDLKAADAKDLHRTVREEGEEELRRPAMSLFWSGIAAGIAITVSLVTEAALHAALPETPWRELVVGLGYPVGFLVVILGRMQLFTESTITAMLPLVTRPSGWALARTLRLWGIVLTANLTGTAIAALALASGALGSDAIREAAVSISVGITELSAGRTFVNAIPAGFMIAILAWALPNARDQSVLVIVIFTYVLAIAGFSHSIVGSGEAFLLMFTGHTGVWQTLAGLIAPAVSGNLVGGAGVFALLAHAQVRGEMPQGDDS</sequence>
<protein>
    <submittedName>
        <fullName evidence="6">Formate/nitrite transporter family protein</fullName>
    </submittedName>
</protein>
<dbReference type="InterPro" id="IPR023271">
    <property type="entry name" value="Aquaporin-like"/>
</dbReference>
<evidence type="ECO:0000313" key="7">
    <source>
        <dbReference type="Proteomes" id="UP001500238"/>
    </source>
</evidence>
<accession>A0ABN1HV34</accession>
<feature type="transmembrane region" description="Helical" evidence="5">
    <location>
        <begin position="184"/>
        <end position="206"/>
    </location>
</feature>
<feature type="transmembrane region" description="Helical" evidence="5">
    <location>
        <begin position="138"/>
        <end position="164"/>
    </location>
</feature>
<dbReference type="Proteomes" id="UP001500238">
    <property type="component" value="Unassembled WGS sequence"/>
</dbReference>
<feature type="transmembrane region" description="Helical" evidence="5">
    <location>
        <begin position="213"/>
        <end position="234"/>
    </location>
</feature>
<dbReference type="Pfam" id="PF01226">
    <property type="entry name" value="Form_Nir_trans"/>
    <property type="match status" value="1"/>
</dbReference>
<comment type="caution">
    <text evidence="6">The sequence shown here is derived from an EMBL/GenBank/DDBJ whole genome shotgun (WGS) entry which is preliminary data.</text>
</comment>
<feature type="transmembrane region" description="Helical" evidence="5">
    <location>
        <begin position="60"/>
        <end position="81"/>
    </location>
</feature>
<evidence type="ECO:0000313" key="6">
    <source>
        <dbReference type="EMBL" id="GAA0668870.1"/>
    </source>
</evidence>
<evidence type="ECO:0000256" key="5">
    <source>
        <dbReference type="SAM" id="Phobius"/>
    </source>
</evidence>
<evidence type="ECO:0000256" key="2">
    <source>
        <dbReference type="ARBA" id="ARBA00022692"/>
    </source>
</evidence>
<feature type="transmembrane region" description="Helical" evidence="5">
    <location>
        <begin position="254"/>
        <end position="277"/>
    </location>
</feature>
<dbReference type="Gene3D" id="1.20.1080.10">
    <property type="entry name" value="Glycerol uptake facilitator protein"/>
    <property type="match status" value="1"/>
</dbReference>
<keyword evidence="2 5" id="KW-0812">Transmembrane</keyword>
<organism evidence="6 7">
    <name type="scientific">Sphingomonas insulae</name>
    <dbReference type="NCBI Taxonomy" id="424800"/>
    <lineage>
        <taxon>Bacteria</taxon>
        <taxon>Pseudomonadati</taxon>
        <taxon>Pseudomonadota</taxon>
        <taxon>Alphaproteobacteria</taxon>
        <taxon>Sphingomonadales</taxon>
        <taxon>Sphingomonadaceae</taxon>
        <taxon>Sphingomonas</taxon>
    </lineage>
</organism>
<comment type="subcellular location">
    <subcellularLocation>
        <location evidence="1">Membrane</location>
        <topology evidence="1">Multi-pass membrane protein</topology>
    </subcellularLocation>
</comment>
<gene>
    <name evidence="6" type="ORF">GCM10009102_19040</name>
</gene>
<keyword evidence="7" id="KW-1185">Reference proteome</keyword>
<dbReference type="EMBL" id="BAAAES010000008">
    <property type="protein sequence ID" value="GAA0668870.1"/>
    <property type="molecule type" value="Genomic_DNA"/>
</dbReference>
<evidence type="ECO:0000256" key="3">
    <source>
        <dbReference type="ARBA" id="ARBA00022989"/>
    </source>
</evidence>
<proteinExistence type="predicted"/>
<evidence type="ECO:0000256" key="1">
    <source>
        <dbReference type="ARBA" id="ARBA00004141"/>
    </source>
</evidence>
<keyword evidence="4 5" id="KW-0472">Membrane</keyword>
<dbReference type="PANTHER" id="PTHR30520">
    <property type="entry name" value="FORMATE TRANSPORTER-RELATED"/>
    <property type="match status" value="1"/>
</dbReference>
<feature type="transmembrane region" description="Helical" evidence="5">
    <location>
        <begin position="101"/>
        <end position="126"/>
    </location>
</feature>
<dbReference type="PANTHER" id="PTHR30520:SF2">
    <property type="entry name" value="INNER MEMBRANE PROTEIN YFDC"/>
    <property type="match status" value="1"/>
</dbReference>
<evidence type="ECO:0000256" key="4">
    <source>
        <dbReference type="ARBA" id="ARBA00023136"/>
    </source>
</evidence>